<dbReference type="AlphaFoldDB" id="A0A976FQM0"/>
<dbReference type="KEGG" id="blac:94349289"/>
<proteinExistence type="predicted"/>
<name>A0A976FQM0_BRELC</name>
<dbReference type="RefSeq" id="XP_067820303.1">
    <property type="nucleotide sequence ID" value="XM_067963618.1"/>
</dbReference>
<sequence>MLIGSVQSKRHGPTFKLHPHCIGLFQDYPTNIYITPAYFGAVTSSHSYPSTRAIKPDLDSFCTDRILNTTWHVRQTRCGSFTWLPFVLVRPEKSFGNRCISTVNAEQSEQHTRPQWRQW</sequence>
<comment type="caution">
    <text evidence="1">The sequence shown here is derived from an EMBL/GenBank/DDBJ whole genome shotgun (WGS) entry which is preliminary data.</text>
</comment>
<dbReference type="Proteomes" id="UP000294530">
    <property type="component" value="Unassembled WGS sequence"/>
</dbReference>
<organism evidence="1 2">
    <name type="scientific">Bremia lactucae</name>
    <name type="common">Lettuce downy mildew</name>
    <dbReference type="NCBI Taxonomy" id="4779"/>
    <lineage>
        <taxon>Eukaryota</taxon>
        <taxon>Sar</taxon>
        <taxon>Stramenopiles</taxon>
        <taxon>Oomycota</taxon>
        <taxon>Peronosporomycetes</taxon>
        <taxon>Peronosporales</taxon>
        <taxon>Peronosporaceae</taxon>
        <taxon>Bremia</taxon>
    </lineage>
</organism>
<evidence type="ECO:0000313" key="2">
    <source>
        <dbReference type="Proteomes" id="UP000294530"/>
    </source>
</evidence>
<gene>
    <name evidence="1" type="ORF">CCR75_005537</name>
</gene>
<reference evidence="1 2" key="1">
    <citation type="journal article" date="2021" name="Genome Biol.">
        <title>AFLAP: assembly-free linkage analysis pipeline using k-mers from genome sequencing data.</title>
        <authorList>
            <person name="Fletcher K."/>
            <person name="Zhang L."/>
            <person name="Gil J."/>
            <person name="Han R."/>
            <person name="Cavanaugh K."/>
            <person name="Michelmore R."/>
        </authorList>
    </citation>
    <scope>NUCLEOTIDE SEQUENCE [LARGE SCALE GENOMIC DNA]</scope>
    <source>
        <strain evidence="1 2">SF5</strain>
    </source>
</reference>
<protein>
    <submittedName>
        <fullName evidence="1">Uncharacterized protein</fullName>
    </submittedName>
</protein>
<dbReference type="EMBL" id="SHOA02000001">
    <property type="protein sequence ID" value="TDH70804.1"/>
    <property type="molecule type" value="Genomic_DNA"/>
</dbReference>
<evidence type="ECO:0000313" key="1">
    <source>
        <dbReference type="EMBL" id="TDH70804.1"/>
    </source>
</evidence>
<dbReference type="GeneID" id="94349289"/>
<keyword evidence="2" id="KW-1185">Reference proteome</keyword>
<accession>A0A976FQM0</accession>